<dbReference type="FunFam" id="1.25.40.10:FF:000423">
    <property type="entry name" value="Pentatricopeptide repeat-containing protein, chloroplastic"/>
    <property type="match status" value="1"/>
</dbReference>
<dbReference type="Gene3D" id="1.25.40.10">
    <property type="entry name" value="Tetratricopeptide repeat domain"/>
    <property type="match status" value="3"/>
</dbReference>
<sequence length="710" mass="79916">MAYHLCSSPSFFFLNPHTPSRSLPSSSSPTDFRLQSSAINTHRLSFPSLQFQSRTSLQIHHVSLQDPVAEEAQNSKAPEIGNIQSPDGNSGSLSKSYIWVNPSSPRASQLWHKSYNSRYASLVKVAEYLNSCTPIESDVFEALKGLGDNFLEQDAVMVLNNMNNPENALLALNYFQQRLKPKREVILYNVTLKVCRKGRDMERAEKLFDEILQRGVKPDNVTFSTMISCSRMCSLPEKAVEWFEKTPCFGCNPDDVTYSAMIDAYGRAGKVEMAFSLYDRARTEKWRIDPVAFSTLIKIHGQSGNFDGCLNVYEEMKAIGAKPNLVIYNTLLDAMGRARRPWQAKKIYREMISTELSPNWVTYASLLRAYGRARYSDDALNVYKEMKEKGLELNVILYNTLLAMCADVGYTNEAVEIFEEMKSSETLKPDSWTFSSMITIYSCSRKVTEAEATLNEMLEAGFEPNIFILTSLIQCYGKAKHTDDVVRIFNQLLELGITPDERLCGCLLNVMTQTPKEELCKLANSIERADEKLGYVVRLLVEKQDSSEKFKNEASQLFNSIGLDVKKAYCNCLIDLCVNLNLLERACELLDLGITLQIYIGLQSRSQTQWSLYLKGLSLGAALTALHIWFNDLSRVLESGEELPPLLGINTGHGKHKYSDKGLASVFESHLKELNAPFHEASDKAGWFLTTKVAAKSWLESRSSSELVTA</sequence>
<dbReference type="Proteomes" id="UP000290289">
    <property type="component" value="Chromosome 10"/>
</dbReference>
<dbReference type="PANTHER" id="PTHR47447:SF12">
    <property type="entry name" value="PENTATRICOPEPTIDE REPEAT-CONTAINING PROTEIN ATP4 HOMOLOG, CHLOROPLASTIC"/>
    <property type="match status" value="1"/>
</dbReference>
<dbReference type="InterPro" id="IPR033443">
    <property type="entry name" value="PROP1-like_PPR_dom"/>
</dbReference>
<dbReference type="PROSITE" id="PS50828">
    <property type="entry name" value="SMR"/>
    <property type="match status" value="1"/>
</dbReference>
<dbReference type="Pfam" id="PF01535">
    <property type="entry name" value="PPR"/>
    <property type="match status" value="1"/>
</dbReference>
<feature type="repeat" description="PPR" evidence="3">
    <location>
        <begin position="359"/>
        <end position="393"/>
    </location>
</feature>
<keyword evidence="2" id="KW-0677">Repeat</keyword>
<feature type="repeat" description="PPR" evidence="3">
    <location>
        <begin position="254"/>
        <end position="288"/>
    </location>
</feature>
<evidence type="ECO:0000256" key="1">
    <source>
        <dbReference type="ARBA" id="ARBA00007626"/>
    </source>
</evidence>
<dbReference type="Pfam" id="PF12854">
    <property type="entry name" value="PPR_1"/>
    <property type="match status" value="1"/>
</dbReference>
<dbReference type="Pfam" id="PF13041">
    <property type="entry name" value="PPR_2"/>
    <property type="match status" value="2"/>
</dbReference>
<dbReference type="SUPFAM" id="SSF48452">
    <property type="entry name" value="TPR-like"/>
    <property type="match status" value="1"/>
</dbReference>
<dbReference type="Pfam" id="PF17177">
    <property type="entry name" value="PPR_long"/>
    <property type="match status" value="1"/>
</dbReference>
<organism evidence="5 6">
    <name type="scientific">Malus domestica</name>
    <name type="common">Apple</name>
    <name type="synonym">Pyrus malus</name>
    <dbReference type="NCBI Taxonomy" id="3750"/>
    <lineage>
        <taxon>Eukaryota</taxon>
        <taxon>Viridiplantae</taxon>
        <taxon>Streptophyta</taxon>
        <taxon>Embryophyta</taxon>
        <taxon>Tracheophyta</taxon>
        <taxon>Spermatophyta</taxon>
        <taxon>Magnoliopsida</taxon>
        <taxon>eudicotyledons</taxon>
        <taxon>Gunneridae</taxon>
        <taxon>Pentapetalae</taxon>
        <taxon>rosids</taxon>
        <taxon>fabids</taxon>
        <taxon>Rosales</taxon>
        <taxon>Rosaceae</taxon>
        <taxon>Amygdaloideae</taxon>
        <taxon>Maleae</taxon>
        <taxon>Malus</taxon>
    </lineage>
</organism>
<feature type="domain" description="Smr" evidence="4">
    <location>
        <begin position="612"/>
        <end position="696"/>
    </location>
</feature>
<dbReference type="InterPro" id="IPR002625">
    <property type="entry name" value="Smr_dom"/>
</dbReference>
<feature type="repeat" description="PPR" evidence="3">
    <location>
        <begin position="324"/>
        <end position="358"/>
    </location>
</feature>
<dbReference type="GO" id="GO:0045727">
    <property type="term" value="P:positive regulation of translation"/>
    <property type="evidence" value="ECO:0007669"/>
    <property type="project" value="TreeGrafter"/>
</dbReference>
<feature type="repeat" description="PPR" evidence="3">
    <location>
        <begin position="184"/>
        <end position="218"/>
    </location>
</feature>
<dbReference type="NCBIfam" id="TIGR00756">
    <property type="entry name" value="PPR"/>
    <property type="match status" value="8"/>
</dbReference>
<feature type="repeat" description="PPR" evidence="3">
    <location>
        <begin position="289"/>
        <end position="323"/>
    </location>
</feature>
<evidence type="ECO:0000256" key="3">
    <source>
        <dbReference type="PROSITE-ProRule" id="PRU00708"/>
    </source>
</evidence>
<evidence type="ECO:0000313" key="5">
    <source>
        <dbReference type="EMBL" id="RXH85783.1"/>
    </source>
</evidence>
<protein>
    <recommendedName>
        <fullName evidence="4">Smr domain-containing protein</fullName>
    </recommendedName>
</protein>
<dbReference type="FunFam" id="1.25.40.10:FF:000509">
    <property type="entry name" value="Pentatricopeptide repeat-containing protein At4g16390, chloroplastic"/>
    <property type="match status" value="1"/>
</dbReference>
<keyword evidence="6" id="KW-1185">Reference proteome</keyword>
<dbReference type="GO" id="GO:0009658">
    <property type="term" value="P:chloroplast organization"/>
    <property type="evidence" value="ECO:0007669"/>
    <property type="project" value="UniProtKB-ARBA"/>
</dbReference>
<dbReference type="EMBL" id="RDQH01000336">
    <property type="protein sequence ID" value="RXH85783.1"/>
    <property type="molecule type" value="Genomic_DNA"/>
</dbReference>
<gene>
    <name evidence="5" type="ORF">DVH24_014367</name>
</gene>
<dbReference type="GO" id="GO:0003729">
    <property type="term" value="F:mRNA binding"/>
    <property type="evidence" value="ECO:0007669"/>
    <property type="project" value="TreeGrafter"/>
</dbReference>
<comment type="similarity">
    <text evidence="1">Belongs to the PPR family. P subfamily.</text>
</comment>
<dbReference type="SMART" id="SM00463">
    <property type="entry name" value="SMR"/>
    <property type="match status" value="1"/>
</dbReference>
<feature type="repeat" description="PPR" evidence="3">
    <location>
        <begin position="465"/>
        <end position="499"/>
    </location>
</feature>
<evidence type="ECO:0000256" key="2">
    <source>
        <dbReference type="ARBA" id="ARBA00022737"/>
    </source>
</evidence>
<name>A0A498IWG5_MALDO</name>
<dbReference type="InterPro" id="IPR011990">
    <property type="entry name" value="TPR-like_helical_dom_sf"/>
</dbReference>
<dbReference type="GO" id="GO:0009570">
    <property type="term" value="C:chloroplast stroma"/>
    <property type="evidence" value="ECO:0007669"/>
    <property type="project" value="TreeGrafter"/>
</dbReference>
<dbReference type="InterPro" id="IPR002885">
    <property type="entry name" value="PPR_rpt"/>
</dbReference>
<dbReference type="PANTHER" id="PTHR47447">
    <property type="entry name" value="OS03G0856100 PROTEIN"/>
    <property type="match status" value="1"/>
</dbReference>
<evidence type="ECO:0000259" key="4">
    <source>
        <dbReference type="PROSITE" id="PS50828"/>
    </source>
</evidence>
<reference evidence="5 6" key="1">
    <citation type="submission" date="2018-10" db="EMBL/GenBank/DDBJ databases">
        <title>A high-quality apple genome assembly.</title>
        <authorList>
            <person name="Hu J."/>
        </authorList>
    </citation>
    <scope>NUCLEOTIDE SEQUENCE [LARGE SCALE GENOMIC DNA]</scope>
    <source>
        <strain evidence="6">cv. HFTH1</strain>
        <tissue evidence="5">Young leaf</tissue>
    </source>
</reference>
<feature type="repeat" description="PPR" evidence="3">
    <location>
        <begin position="394"/>
        <end position="428"/>
    </location>
</feature>
<dbReference type="FunFam" id="1.25.40.10:FF:000485">
    <property type="entry name" value="pentatricopeptide repeat-containing protein At4g16390, chloroplastic"/>
    <property type="match status" value="1"/>
</dbReference>
<proteinExistence type="inferred from homology"/>
<comment type="caution">
    <text evidence="5">The sequence shown here is derived from an EMBL/GenBank/DDBJ whole genome shotgun (WGS) entry which is preliminary data.</text>
</comment>
<dbReference type="PROSITE" id="PS51375">
    <property type="entry name" value="PPR"/>
    <property type="match status" value="8"/>
</dbReference>
<dbReference type="GO" id="GO:0042134">
    <property type="term" value="F:rRNA primary transcript binding"/>
    <property type="evidence" value="ECO:0007669"/>
    <property type="project" value="TreeGrafter"/>
</dbReference>
<dbReference type="AlphaFoldDB" id="A0A498IWG5"/>
<feature type="repeat" description="PPR" evidence="3">
    <location>
        <begin position="430"/>
        <end position="464"/>
    </location>
</feature>
<accession>A0A498IWG5</accession>
<evidence type="ECO:0000313" key="6">
    <source>
        <dbReference type="Proteomes" id="UP000290289"/>
    </source>
</evidence>